<comment type="caution">
    <text evidence="5">The sequence shown here is derived from an EMBL/GenBank/DDBJ whole genome shotgun (WGS) entry which is preliminary data.</text>
</comment>
<dbReference type="Pfam" id="PF00440">
    <property type="entry name" value="TetR_N"/>
    <property type="match status" value="1"/>
</dbReference>
<dbReference type="PROSITE" id="PS50977">
    <property type="entry name" value="HTH_TETR_2"/>
    <property type="match status" value="1"/>
</dbReference>
<dbReference type="PRINTS" id="PR00455">
    <property type="entry name" value="HTHTETR"/>
</dbReference>
<evidence type="ECO:0000256" key="2">
    <source>
        <dbReference type="ARBA" id="ARBA00023125"/>
    </source>
</evidence>
<accession>A0ABW3NJK7</accession>
<dbReference type="RefSeq" id="WP_379594105.1">
    <property type="nucleotide sequence ID" value="NZ_JBHTKK010000031.1"/>
</dbReference>
<feature type="DNA-binding region" description="H-T-H motif" evidence="3">
    <location>
        <begin position="27"/>
        <end position="46"/>
    </location>
</feature>
<name>A0ABW3NJK7_9BACI</name>
<keyword evidence="2 3" id="KW-0238">DNA-binding</keyword>
<evidence type="ECO:0000313" key="5">
    <source>
        <dbReference type="EMBL" id="MFD1067937.1"/>
    </source>
</evidence>
<dbReference type="InterPro" id="IPR009057">
    <property type="entry name" value="Homeodomain-like_sf"/>
</dbReference>
<keyword evidence="1" id="KW-0678">Repressor</keyword>
<dbReference type="Proteomes" id="UP001597041">
    <property type="component" value="Unassembled WGS sequence"/>
</dbReference>
<dbReference type="Gene3D" id="1.10.357.10">
    <property type="entry name" value="Tetracycline Repressor, domain 2"/>
    <property type="match status" value="1"/>
</dbReference>
<keyword evidence="6" id="KW-1185">Reference proteome</keyword>
<dbReference type="EMBL" id="JBHTKK010000031">
    <property type="protein sequence ID" value="MFD1067937.1"/>
    <property type="molecule type" value="Genomic_DNA"/>
</dbReference>
<dbReference type="PANTHER" id="PTHR43479:SF11">
    <property type="entry name" value="ACREF_ENVCD OPERON REPRESSOR-RELATED"/>
    <property type="match status" value="1"/>
</dbReference>
<protein>
    <submittedName>
        <fullName evidence="5">TetR/AcrR family transcriptional regulator</fullName>
    </submittedName>
</protein>
<evidence type="ECO:0000313" key="6">
    <source>
        <dbReference type="Proteomes" id="UP001597041"/>
    </source>
</evidence>
<sequence length="170" mass="19746">MKVNNRKELIFQAAIKVISEKGINNFSIQNVCDEAEISKGGLMYHFASKEILITSLHEYIIGYIEQLIMDEKSVRETYTEAYLHACLLAAKSDETKTYMSLFNYEVNEETKVLWEKFYEEVVEELSKELSDEWVTLVVLTTNGIFTKDNYYSETELESVLNLLVNLIKSR</sequence>
<dbReference type="SUPFAM" id="SSF46689">
    <property type="entry name" value="Homeodomain-like"/>
    <property type="match status" value="1"/>
</dbReference>
<dbReference type="InterPro" id="IPR001647">
    <property type="entry name" value="HTH_TetR"/>
</dbReference>
<organism evidence="5 6">
    <name type="scientific">Oceanobacillus locisalsi</name>
    <dbReference type="NCBI Taxonomy" id="546107"/>
    <lineage>
        <taxon>Bacteria</taxon>
        <taxon>Bacillati</taxon>
        <taxon>Bacillota</taxon>
        <taxon>Bacilli</taxon>
        <taxon>Bacillales</taxon>
        <taxon>Bacillaceae</taxon>
        <taxon>Oceanobacillus</taxon>
    </lineage>
</organism>
<dbReference type="InterPro" id="IPR050624">
    <property type="entry name" value="HTH-type_Tx_Regulator"/>
</dbReference>
<evidence type="ECO:0000259" key="4">
    <source>
        <dbReference type="PROSITE" id="PS50977"/>
    </source>
</evidence>
<evidence type="ECO:0000256" key="3">
    <source>
        <dbReference type="PROSITE-ProRule" id="PRU00335"/>
    </source>
</evidence>
<proteinExistence type="predicted"/>
<feature type="domain" description="HTH tetR-type" evidence="4">
    <location>
        <begin position="4"/>
        <end position="64"/>
    </location>
</feature>
<reference evidence="6" key="1">
    <citation type="journal article" date="2019" name="Int. J. Syst. Evol. Microbiol.">
        <title>The Global Catalogue of Microorganisms (GCM) 10K type strain sequencing project: providing services to taxonomists for standard genome sequencing and annotation.</title>
        <authorList>
            <consortium name="The Broad Institute Genomics Platform"/>
            <consortium name="The Broad Institute Genome Sequencing Center for Infectious Disease"/>
            <person name="Wu L."/>
            <person name="Ma J."/>
        </authorList>
    </citation>
    <scope>NUCLEOTIDE SEQUENCE [LARGE SCALE GENOMIC DNA]</scope>
    <source>
        <strain evidence="6">CCUG 56608</strain>
    </source>
</reference>
<evidence type="ECO:0000256" key="1">
    <source>
        <dbReference type="ARBA" id="ARBA00022491"/>
    </source>
</evidence>
<gene>
    <name evidence="5" type="ORF">ACFQ19_18175</name>
</gene>
<dbReference type="PANTHER" id="PTHR43479">
    <property type="entry name" value="ACREF/ENVCD OPERON REPRESSOR-RELATED"/>
    <property type="match status" value="1"/>
</dbReference>